<accession>A0ABD0YXX7</accession>
<dbReference type="Pfam" id="PF14719">
    <property type="entry name" value="PID_2"/>
    <property type="match status" value="1"/>
</dbReference>
<feature type="region of interest" description="Disordered" evidence="1">
    <location>
        <begin position="117"/>
        <end position="156"/>
    </location>
</feature>
<proteinExistence type="predicted"/>
<protein>
    <recommendedName>
        <fullName evidence="2">PID domain-containing protein</fullName>
    </recommendedName>
</protein>
<feature type="domain" description="PID" evidence="2">
    <location>
        <begin position="1"/>
        <end position="142"/>
    </location>
</feature>
<dbReference type="PANTHER" id="PTHR11232">
    <property type="entry name" value="PHOSPHOTYROSINE INTERACTION DOMAIN-CONTAINING FAMILY MEMBER"/>
    <property type="match status" value="1"/>
</dbReference>
<feature type="region of interest" description="Disordered" evidence="1">
    <location>
        <begin position="169"/>
        <end position="206"/>
    </location>
</feature>
<reference evidence="3 4" key="1">
    <citation type="submission" date="2024-07" db="EMBL/GenBank/DDBJ databases">
        <title>Chromosome-level genome assembly of the water stick insect Ranatra chinensis (Heteroptera: Nepidae).</title>
        <authorList>
            <person name="Liu X."/>
        </authorList>
    </citation>
    <scope>NUCLEOTIDE SEQUENCE [LARGE SCALE GENOMIC DNA]</scope>
    <source>
        <strain evidence="3">Cailab_2021Rc</strain>
        <tissue evidence="3">Muscle</tissue>
    </source>
</reference>
<dbReference type="InterPro" id="IPR051133">
    <property type="entry name" value="Adapter_Engulfment-Domain"/>
</dbReference>
<evidence type="ECO:0000259" key="2">
    <source>
        <dbReference type="Pfam" id="PF14719"/>
    </source>
</evidence>
<dbReference type="InterPro" id="IPR006020">
    <property type="entry name" value="PTB/PI_dom"/>
</dbReference>
<organism evidence="3 4">
    <name type="scientific">Ranatra chinensis</name>
    <dbReference type="NCBI Taxonomy" id="642074"/>
    <lineage>
        <taxon>Eukaryota</taxon>
        <taxon>Metazoa</taxon>
        <taxon>Ecdysozoa</taxon>
        <taxon>Arthropoda</taxon>
        <taxon>Hexapoda</taxon>
        <taxon>Insecta</taxon>
        <taxon>Pterygota</taxon>
        <taxon>Neoptera</taxon>
        <taxon>Paraneoptera</taxon>
        <taxon>Hemiptera</taxon>
        <taxon>Heteroptera</taxon>
        <taxon>Panheteroptera</taxon>
        <taxon>Nepomorpha</taxon>
        <taxon>Nepidae</taxon>
        <taxon>Ranatrinae</taxon>
        <taxon>Ranatra</taxon>
    </lineage>
</organism>
<dbReference type="Gene3D" id="2.30.29.30">
    <property type="entry name" value="Pleckstrin-homology domain (PH domain)/Phosphotyrosine-binding domain (PTB)"/>
    <property type="match status" value="1"/>
</dbReference>
<dbReference type="SUPFAM" id="SSF50729">
    <property type="entry name" value="PH domain-like"/>
    <property type="match status" value="1"/>
</dbReference>
<name>A0ABD0YXX7_9HEMI</name>
<dbReference type="Proteomes" id="UP001558652">
    <property type="component" value="Unassembled WGS sequence"/>
</dbReference>
<feature type="compositionally biased region" description="Polar residues" evidence="1">
    <location>
        <begin position="251"/>
        <end position="261"/>
    </location>
</feature>
<evidence type="ECO:0000313" key="3">
    <source>
        <dbReference type="EMBL" id="KAL1132222.1"/>
    </source>
</evidence>
<feature type="region of interest" description="Disordered" evidence="1">
    <location>
        <begin position="245"/>
        <end position="295"/>
    </location>
</feature>
<dbReference type="InterPro" id="IPR011993">
    <property type="entry name" value="PH-like_dom_sf"/>
</dbReference>
<gene>
    <name evidence="3" type="ORF">AAG570_010179</name>
</gene>
<evidence type="ECO:0000313" key="4">
    <source>
        <dbReference type="Proteomes" id="UP001558652"/>
    </source>
</evidence>
<keyword evidence="4" id="KW-1185">Reference proteome</keyword>
<feature type="compositionally biased region" description="Basic and acidic residues" evidence="1">
    <location>
        <begin position="169"/>
        <end position="204"/>
    </location>
</feature>
<comment type="caution">
    <text evidence="3">The sequence shown here is derived from an EMBL/GenBank/DDBJ whole genome shotgun (WGS) entry which is preliminary data.</text>
</comment>
<dbReference type="AlphaFoldDB" id="A0ABD0YXX7"/>
<dbReference type="PANTHER" id="PTHR11232:SF2">
    <property type="entry name" value="FI05246P"/>
    <property type="match status" value="1"/>
</dbReference>
<dbReference type="EMBL" id="JBFDAA010000005">
    <property type="protein sequence ID" value="KAL1132222.1"/>
    <property type="molecule type" value="Genomic_DNA"/>
</dbReference>
<sequence>MKVTVTQSGLKAVTKEHGLTEYWSHRITYCSAPSAFPKVFCWVYRHEGRKLKQELRCHAVLCSKEATARRMAQELRSRLAQALTEFKRDKLSKQNARLSLANSVYDNPSLPRRKILLSTGSQNYRPPLERSKSAPKLMSIEESLEEEEEGETRKSFRTKERFRILAKAEEEKEEGKDGVHVRGEFETKDEDKVELDPRPDDTNRPARMSWGAEAVFENRKKLVASLLAESEDGYTKIYRHDHLEYADEESTPSLQSISSGSDGRGGAAQGALADSEEESDESGFAEPLPDDKVRDLPHHQLVKQCLITTKSHCVQV</sequence>
<evidence type="ECO:0000256" key="1">
    <source>
        <dbReference type="SAM" id="MobiDB-lite"/>
    </source>
</evidence>
<feature type="compositionally biased region" description="Acidic residues" evidence="1">
    <location>
        <begin position="274"/>
        <end position="283"/>
    </location>
</feature>